<dbReference type="Proteomes" id="UP000007809">
    <property type="component" value="Chromosome"/>
</dbReference>
<dbReference type="HOGENOM" id="CLU_035425_2_1_11"/>
<dbReference type="PANTHER" id="PTHR42870">
    <property type="entry name" value="ACETYL-COA C-ACETYLTRANSFERASE"/>
    <property type="match status" value="1"/>
</dbReference>
<dbReference type="Pfam" id="PF00108">
    <property type="entry name" value="Thiolase_N"/>
    <property type="match status" value="1"/>
</dbReference>
<dbReference type="SUPFAM" id="SSF53901">
    <property type="entry name" value="Thiolase-like"/>
    <property type="match status" value="2"/>
</dbReference>
<accession>F4CY76</accession>
<dbReference type="Pfam" id="PF22691">
    <property type="entry name" value="Thiolase_C_1"/>
    <property type="match status" value="1"/>
</dbReference>
<dbReference type="InterPro" id="IPR016039">
    <property type="entry name" value="Thiolase-like"/>
</dbReference>
<feature type="domain" description="Thiolase C-terminal" evidence="2">
    <location>
        <begin position="232"/>
        <end position="373"/>
    </location>
</feature>
<protein>
    <submittedName>
        <fullName evidence="3">Thiolase</fullName>
    </submittedName>
</protein>
<organism evidence="3 4">
    <name type="scientific">Pseudonocardia dioxanivorans (strain ATCC 55486 / DSM 44775 / JCM 13855 / CB1190)</name>
    <dbReference type="NCBI Taxonomy" id="675635"/>
    <lineage>
        <taxon>Bacteria</taxon>
        <taxon>Bacillati</taxon>
        <taxon>Actinomycetota</taxon>
        <taxon>Actinomycetes</taxon>
        <taxon>Pseudonocardiales</taxon>
        <taxon>Pseudonocardiaceae</taxon>
        <taxon>Pseudonocardia</taxon>
    </lineage>
</organism>
<proteinExistence type="predicted"/>
<evidence type="ECO:0000313" key="4">
    <source>
        <dbReference type="Proteomes" id="UP000007809"/>
    </source>
</evidence>
<dbReference type="GO" id="GO:0016747">
    <property type="term" value="F:acyltransferase activity, transferring groups other than amino-acyl groups"/>
    <property type="evidence" value="ECO:0007669"/>
    <property type="project" value="InterPro"/>
</dbReference>
<dbReference type="STRING" id="675635.Psed_2494"/>
<keyword evidence="4" id="KW-1185">Reference proteome</keyword>
<reference evidence="3 4" key="1">
    <citation type="journal article" date="2011" name="J. Bacteriol.">
        <title>Genome sequence of the 1,4-dioxane-degrading Pseudonocardia dioxanivorans strain CB1190.</title>
        <authorList>
            <person name="Sales C.M."/>
            <person name="Mahendra S."/>
            <person name="Grostern A."/>
            <person name="Parales R.E."/>
            <person name="Goodwin L.A."/>
            <person name="Woyke T."/>
            <person name="Nolan M."/>
            <person name="Lapidus A."/>
            <person name="Chertkov O."/>
            <person name="Ovchinnikova G."/>
            <person name="Sczyrba A."/>
            <person name="Alvarez-Cohen L."/>
        </authorList>
    </citation>
    <scope>NUCLEOTIDE SEQUENCE [LARGE SCALE GENOMIC DNA]</scope>
    <source>
        <strain evidence="4">ATCC 55486 / DSM 44775 / JCM 13855 / CB1190</strain>
    </source>
</reference>
<gene>
    <name evidence="3" type="ordered locus">Psed_2494</name>
</gene>
<evidence type="ECO:0000313" key="3">
    <source>
        <dbReference type="EMBL" id="AEA24698.1"/>
    </source>
</evidence>
<dbReference type="PIRSF" id="PIRSF000429">
    <property type="entry name" value="Ac-CoA_Ac_transf"/>
    <property type="match status" value="1"/>
</dbReference>
<evidence type="ECO:0000259" key="2">
    <source>
        <dbReference type="Pfam" id="PF22691"/>
    </source>
</evidence>
<dbReference type="KEGG" id="pdx:Psed_2494"/>
<name>F4CY76_PSEUX</name>
<dbReference type="RefSeq" id="WP_013674622.1">
    <property type="nucleotide sequence ID" value="NC_015312.1"/>
</dbReference>
<dbReference type="InterPro" id="IPR002155">
    <property type="entry name" value="Thiolase"/>
</dbReference>
<dbReference type="InterPro" id="IPR020616">
    <property type="entry name" value="Thiolase_N"/>
</dbReference>
<dbReference type="CDD" id="cd00829">
    <property type="entry name" value="SCP-x_thiolase"/>
    <property type="match status" value="1"/>
</dbReference>
<dbReference type="Gene3D" id="3.40.47.10">
    <property type="match status" value="1"/>
</dbReference>
<dbReference type="InterPro" id="IPR055140">
    <property type="entry name" value="Thiolase_C_2"/>
</dbReference>
<dbReference type="eggNOG" id="COG0183">
    <property type="taxonomic scope" value="Bacteria"/>
</dbReference>
<sequence>MAAHLSGVGLTPFGVRPGRSALQWQAEGARAALDDTGLRPRDVDAVLCGYATTLGHLMPADLLAERLGVRPAIAAGTSVGGATGLAMVAAAVRLVRAGDARAVLVVGGEDRASGRSRDDATRTLAQVGHAEQEIPLGGTVPAYYALLASSYLHRHGLGPEALAPLAVTMRRHAGAHPGAQFREPLTVDDVLTSRPVAEPLRLLDCCPVSDGGAALVVTAAGGPRSVRVTGVGEGHRHQHLTEADEAAFGARDAADRALADAGRDLADVDHLGVYDSFTITLALLLEEIGISAPGRAGADAAAGRFDRTGPLPLNTHGGLLSYGHCGVGGGLAHVVEAVTQLRGEAGERVARATTALVHGDGGVMSAHVSAVLEAP</sequence>
<dbReference type="PANTHER" id="PTHR42870:SF1">
    <property type="entry name" value="NON-SPECIFIC LIPID-TRANSFER PROTEIN-LIKE 2"/>
    <property type="match status" value="1"/>
</dbReference>
<evidence type="ECO:0000259" key="1">
    <source>
        <dbReference type="Pfam" id="PF00108"/>
    </source>
</evidence>
<dbReference type="AlphaFoldDB" id="F4CY76"/>
<dbReference type="OrthoDB" id="9785768at2"/>
<dbReference type="EMBL" id="CP002593">
    <property type="protein sequence ID" value="AEA24698.1"/>
    <property type="molecule type" value="Genomic_DNA"/>
</dbReference>
<feature type="domain" description="Thiolase N-terminal" evidence="1">
    <location>
        <begin position="20"/>
        <end position="219"/>
    </location>
</feature>